<accession>G3GX30</accession>
<dbReference type="EMBL" id="JH000058">
    <property type="protein sequence ID" value="EGW06204.1"/>
    <property type="molecule type" value="Genomic_DNA"/>
</dbReference>
<reference evidence="2" key="1">
    <citation type="journal article" date="2011" name="Nat. Biotechnol.">
        <title>The genomic sequence of the Chinese hamster ovary (CHO)-K1 cell line.</title>
        <authorList>
            <person name="Xu X."/>
            <person name="Nagarajan H."/>
            <person name="Lewis N.E."/>
            <person name="Pan S."/>
            <person name="Cai Z."/>
            <person name="Liu X."/>
            <person name="Chen W."/>
            <person name="Xie M."/>
            <person name="Wang W."/>
            <person name="Hammond S."/>
            <person name="Andersen M.R."/>
            <person name="Neff N."/>
            <person name="Passarelli B."/>
            <person name="Koh W."/>
            <person name="Fan H.C."/>
            <person name="Wang J."/>
            <person name="Gui Y."/>
            <person name="Lee K.H."/>
            <person name="Betenbaugh M.J."/>
            <person name="Quake S.R."/>
            <person name="Famili I."/>
            <person name="Palsson B.O."/>
            <person name="Wang J."/>
        </authorList>
    </citation>
    <scope>NUCLEOTIDE SEQUENCE [LARGE SCALE GENOMIC DNA]</scope>
    <source>
        <strain evidence="2">CHO K1 cell line</strain>
    </source>
</reference>
<dbReference type="AlphaFoldDB" id="G3GX30"/>
<dbReference type="InParanoid" id="G3GX30"/>
<organism evidence="1 2">
    <name type="scientific">Cricetulus griseus</name>
    <name type="common">Chinese hamster</name>
    <name type="synonym">Cricetulus barabensis griseus</name>
    <dbReference type="NCBI Taxonomy" id="10029"/>
    <lineage>
        <taxon>Eukaryota</taxon>
        <taxon>Metazoa</taxon>
        <taxon>Chordata</taxon>
        <taxon>Craniata</taxon>
        <taxon>Vertebrata</taxon>
        <taxon>Euteleostomi</taxon>
        <taxon>Mammalia</taxon>
        <taxon>Eutheria</taxon>
        <taxon>Euarchontoglires</taxon>
        <taxon>Glires</taxon>
        <taxon>Rodentia</taxon>
        <taxon>Myomorpha</taxon>
        <taxon>Muroidea</taxon>
        <taxon>Cricetidae</taxon>
        <taxon>Cricetinae</taxon>
        <taxon>Cricetulus</taxon>
    </lineage>
</organism>
<protein>
    <submittedName>
        <fullName evidence="1">Uncharacterized protein</fullName>
    </submittedName>
</protein>
<sequence length="75" mass="8370">MRVTAAGRAGACTVPQQQHRALFPHHALPRRPEPWQWSNACHMCPLPEIHDDIAPAAQRGSQQFGQCSHQAPLRL</sequence>
<gene>
    <name evidence="1" type="ORF">I79_002342</name>
</gene>
<evidence type="ECO:0000313" key="1">
    <source>
        <dbReference type="EMBL" id="EGW06204.1"/>
    </source>
</evidence>
<name>G3GX30_CRIGR</name>
<proteinExistence type="predicted"/>
<evidence type="ECO:0000313" key="2">
    <source>
        <dbReference type="Proteomes" id="UP000001075"/>
    </source>
</evidence>
<dbReference type="Proteomes" id="UP000001075">
    <property type="component" value="Unassembled WGS sequence"/>
</dbReference>